<feature type="compositionally biased region" description="Basic and acidic residues" evidence="1">
    <location>
        <begin position="241"/>
        <end position="263"/>
    </location>
</feature>
<reference evidence="2 3" key="1">
    <citation type="submission" date="2020-08" db="EMBL/GenBank/DDBJ databases">
        <title>Genomic Encyclopedia of Type Strains, Phase IV (KMG-IV): sequencing the most valuable type-strain genomes for metagenomic binning, comparative biology and taxonomic classification.</title>
        <authorList>
            <person name="Goeker M."/>
        </authorList>
    </citation>
    <scope>NUCLEOTIDE SEQUENCE [LARGE SCALE GENOMIC DNA]</scope>
    <source>
        <strain evidence="2 3">DSM 22071</strain>
    </source>
</reference>
<feature type="region of interest" description="Disordered" evidence="1">
    <location>
        <begin position="473"/>
        <end position="492"/>
    </location>
</feature>
<dbReference type="Gene3D" id="1.25.40.10">
    <property type="entry name" value="Tetratricopeptide repeat domain"/>
    <property type="match status" value="1"/>
</dbReference>
<dbReference type="RefSeq" id="WP_183728433.1">
    <property type="nucleotide sequence ID" value="NZ_JACHID010000001.1"/>
</dbReference>
<sequence>MSDKQKKKQLEEKVKVLDRVLTKDPKSRLFVPLAVACLDLDRPSEAEEYCRQGLKVYPDYYQAYTVLALALIRQNRNEEAQSALLKTVNNTRGNVKAIRLLSSLYEEEGDMTQAITYLKQILPYCSADDREKIEEKIYLLSEAQRDQSVSNSNAIDEALEFIEGSGESSSASVPSGFTPVSAESTLEADDEGDTLSAVSTFDDAEPAGDSSLLEVDGDDEEDSFKSQDIPEAAQSESFENINRELSEEELERREQEGLQRGEALDAEEQGEDFASAFGMDALMGDMDEPVAEEEPPSDDELDDLLADEVTDETEAQDLPDGDVESAAGSLETEVFDESESADDQTQREEASEAIDDEEELLEQEVEAEEEPEVSEDVSTDEESPLEDGLEDEPLSHEHESEKDTEEKLSQADKPDELTSKSVEDEISQYLSIPDDIWDSSLEAVAEDLDDIIDLGNEVLDVKDIKANEHAYLDYAPHEPSSSSLEPHKDAEKDEISSTIVIDGTEYLATATLAQLFMKQGFPEKALQVYEHLDSEGYREEIAKARDVIRKNEEDMQRYDLHRSLEAITSFKKKLEHYQRD</sequence>
<keyword evidence="3" id="KW-1185">Reference proteome</keyword>
<dbReference type="SMART" id="SM00028">
    <property type="entry name" value="TPR"/>
    <property type="match status" value="3"/>
</dbReference>
<name>A0A7W8DFZ4_9BACT</name>
<dbReference type="InterPro" id="IPR011990">
    <property type="entry name" value="TPR-like_helical_dom_sf"/>
</dbReference>
<dbReference type="EMBL" id="JACHID010000001">
    <property type="protein sequence ID" value="MBB5020864.1"/>
    <property type="molecule type" value="Genomic_DNA"/>
</dbReference>
<feature type="compositionally biased region" description="Low complexity" evidence="1">
    <location>
        <begin position="166"/>
        <end position="176"/>
    </location>
</feature>
<evidence type="ECO:0000256" key="1">
    <source>
        <dbReference type="SAM" id="MobiDB-lite"/>
    </source>
</evidence>
<organism evidence="2 3">
    <name type="scientific">Desulfurispira natronophila</name>
    <dbReference type="NCBI Taxonomy" id="682562"/>
    <lineage>
        <taxon>Bacteria</taxon>
        <taxon>Pseudomonadati</taxon>
        <taxon>Chrysiogenota</taxon>
        <taxon>Chrysiogenia</taxon>
        <taxon>Chrysiogenales</taxon>
        <taxon>Chrysiogenaceae</taxon>
        <taxon>Desulfurispira</taxon>
    </lineage>
</organism>
<proteinExistence type="predicted"/>
<evidence type="ECO:0000313" key="3">
    <source>
        <dbReference type="Proteomes" id="UP000528322"/>
    </source>
</evidence>
<feature type="region of interest" description="Disordered" evidence="1">
    <location>
        <begin position="166"/>
        <end position="422"/>
    </location>
</feature>
<gene>
    <name evidence="2" type="ORF">HNR37_000167</name>
</gene>
<dbReference type="InterPro" id="IPR019734">
    <property type="entry name" value="TPR_rpt"/>
</dbReference>
<feature type="compositionally biased region" description="Acidic residues" evidence="1">
    <location>
        <begin position="351"/>
        <end position="392"/>
    </location>
</feature>
<feature type="compositionally biased region" description="Acidic residues" evidence="1">
    <location>
        <begin position="285"/>
        <end position="323"/>
    </location>
</feature>
<dbReference type="SUPFAM" id="SSF48452">
    <property type="entry name" value="TPR-like"/>
    <property type="match status" value="1"/>
</dbReference>
<protein>
    <submittedName>
        <fullName evidence="2">Tfp pilus assembly protein PilF</fullName>
    </submittedName>
</protein>
<feature type="compositionally biased region" description="Basic and acidic residues" evidence="1">
    <location>
        <begin position="393"/>
        <end position="422"/>
    </location>
</feature>
<evidence type="ECO:0000313" key="2">
    <source>
        <dbReference type="EMBL" id="MBB5020864.1"/>
    </source>
</evidence>
<dbReference type="AlphaFoldDB" id="A0A7W8DFZ4"/>
<comment type="caution">
    <text evidence="2">The sequence shown here is derived from an EMBL/GenBank/DDBJ whole genome shotgun (WGS) entry which is preliminary data.</text>
</comment>
<feature type="compositionally biased region" description="Acidic residues" evidence="1">
    <location>
        <begin position="333"/>
        <end position="342"/>
    </location>
</feature>
<accession>A0A7W8DFZ4</accession>
<dbReference type="Proteomes" id="UP000528322">
    <property type="component" value="Unassembled WGS sequence"/>
</dbReference>
<dbReference type="Pfam" id="PF14559">
    <property type="entry name" value="TPR_19"/>
    <property type="match status" value="1"/>
</dbReference>